<feature type="domain" description="Leucine-rich repeat-containing N-terminal plant-type" evidence="14">
    <location>
        <begin position="68"/>
        <end position="94"/>
    </location>
</feature>
<feature type="transmembrane region" description="Helical" evidence="12">
    <location>
        <begin position="836"/>
        <end position="858"/>
    </location>
</feature>
<evidence type="ECO:0000256" key="6">
    <source>
        <dbReference type="ARBA" id="ARBA00022729"/>
    </source>
</evidence>
<dbReference type="SMART" id="SM00369">
    <property type="entry name" value="LRR_TYP"/>
    <property type="match status" value="8"/>
</dbReference>
<feature type="signal peptide" evidence="13">
    <location>
        <begin position="1"/>
        <end position="30"/>
    </location>
</feature>
<keyword evidence="3" id="KW-1003">Cell membrane</keyword>
<dbReference type="EMBL" id="KB870807">
    <property type="protein sequence ID" value="EOA29840.1"/>
    <property type="molecule type" value="Genomic_DNA"/>
</dbReference>
<evidence type="ECO:0000256" key="13">
    <source>
        <dbReference type="SAM" id="SignalP"/>
    </source>
</evidence>
<keyword evidence="8 12" id="KW-1133">Transmembrane helix</keyword>
<dbReference type="SMART" id="SM00365">
    <property type="entry name" value="LRR_SD22"/>
    <property type="match status" value="6"/>
</dbReference>
<accession>R0HWL9</accession>
<protein>
    <recommendedName>
        <fullName evidence="14">Leucine-rich repeat-containing N-terminal plant-type domain-containing protein</fullName>
    </recommendedName>
</protein>
<dbReference type="OrthoDB" id="1112074at2759"/>
<evidence type="ECO:0000256" key="5">
    <source>
        <dbReference type="ARBA" id="ARBA00022692"/>
    </source>
</evidence>
<evidence type="ECO:0000256" key="8">
    <source>
        <dbReference type="ARBA" id="ARBA00022989"/>
    </source>
</evidence>
<comment type="similarity">
    <text evidence="2">Belongs to the RLP family.</text>
</comment>
<dbReference type="Gene3D" id="3.80.10.10">
    <property type="entry name" value="Ribonuclease Inhibitor"/>
    <property type="match status" value="2"/>
</dbReference>
<dbReference type="InterPro" id="IPR032675">
    <property type="entry name" value="LRR_dom_sf"/>
</dbReference>
<evidence type="ECO:0000256" key="4">
    <source>
        <dbReference type="ARBA" id="ARBA00022614"/>
    </source>
</evidence>
<dbReference type="GO" id="GO:0005886">
    <property type="term" value="C:plasma membrane"/>
    <property type="evidence" value="ECO:0007669"/>
    <property type="project" value="UniProtKB-SubCell"/>
</dbReference>
<keyword evidence="4" id="KW-0433">Leucine-rich repeat</keyword>
<dbReference type="InterPro" id="IPR046956">
    <property type="entry name" value="RLP23-like"/>
</dbReference>
<evidence type="ECO:0000256" key="10">
    <source>
        <dbReference type="ARBA" id="ARBA00023170"/>
    </source>
</evidence>
<feature type="chain" id="PRO_5004352373" description="Leucine-rich repeat-containing N-terminal plant-type domain-containing protein" evidence="13">
    <location>
        <begin position="31"/>
        <end position="907"/>
    </location>
</feature>
<organism evidence="15 16">
    <name type="scientific">Capsella rubella</name>
    <dbReference type="NCBI Taxonomy" id="81985"/>
    <lineage>
        <taxon>Eukaryota</taxon>
        <taxon>Viridiplantae</taxon>
        <taxon>Streptophyta</taxon>
        <taxon>Embryophyta</taxon>
        <taxon>Tracheophyta</taxon>
        <taxon>Spermatophyta</taxon>
        <taxon>Magnoliopsida</taxon>
        <taxon>eudicotyledons</taxon>
        <taxon>Gunneridae</taxon>
        <taxon>Pentapetalae</taxon>
        <taxon>rosids</taxon>
        <taxon>malvids</taxon>
        <taxon>Brassicales</taxon>
        <taxon>Brassicaceae</taxon>
        <taxon>Camelineae</taxon>
        <taxon>Capsella</taxon>
    </lineage>
</organism>
<keyword evidence="11" id="KW-0325">Glycoprotein</keyword>
<feature type="domain" description="Leucine-rich repeat-containing N-terminal plant-type" evidence="14">
    <location>
        <begin position="39"/>
        <end position="55"/>
    </location>
</feature>
<dbReference type="AlphaFoldDB" id="R0HWL9"/>
<dbReference type="PANTHER" id="PTHR48061">
    <property type="entry name" value="LEUCINE-RICH REPEAT RECEPTOR PROTEIN KINASE EMS1-LIKE-RELATED"/>
    <property type="match status" value="1"/>
</dbReference>
<keyword evidence="5 12" id="KW-0812">Transmembrane</keyword>
<dbReference type="Proteomes" id="UP000029121">
    <property type="component" value="Unassembled WGS sequence"/>
</dbReference>
<dbReference type="FunFam" id="3.80.10.10:FF:000041">
    <property type="entry name" value="LRR receptor-like serine/threonine-protein kinase ERECTA"/>
    <property type="match status" value="1"/>
</dbReference>
<dbReference type="InterPro" id="IPR003591">
    <property type="entry name" value="Leu-rich_rpt_typical-subtyp"/>
</dbReference>
<dbReference type="KEGG" id="crb:17893618"/>
<dbReference type="SUPFAM" id="SSF52058">
    <property type="entry name" value="L domain-like"/>
    <property type="match status" value="2"/>
</dbReference>
<keyword evidence="16" id="KW-1185">Reference proteome</keyword>
<keyword evidence="10" id="KW-0675">Receptor</keyword>
<keyword evidence="6 13" id="KW-0732">Signal</keyword>
<keyword evidence="9 12" id="KW-0472">Membrane</keyword>
<dbReference type="STRING" id="81985.R0HWL9"/>
<evidence type="ECO:0000256" key="12">
    <source>
        <dbReference type="SAM" id="Phobius"/>
    </source>
</evidence>
<evidence type="ECO:0000256" key="3">
    <source>
        <dbReference type="ARBA" id="ARBA00022475"/>
    </source>
</evidence>
<evidence type="ECO:0000259" key="14">
    <source>
        <dbReference type="Pfam" id="PF08263"/>
    </source>
</evidence>
<dbReference type="eggNOG" id="KOG0619">
    <property type="taxonomic scope" value="Eukaryota"/>
</dbReference>
<comment type="subcellular location">
    <subcellularLocation>
        <location evidence="1">Cell membrane</location>
        <topology evidence="1">Single-pass type I membrane protein</topology>
    </subcellularLocation>
</comment>
<evidence type="ECO:0000256" key="1">
    <source>
        <dbReference type="ARBA" id="ARBA00004251"/>
    </source>
</evidence>
<dbReference type="Pfam" id="PF00560">
    <property type="entry name" value="LRR_1"/>
    <property type="match status" value="7"/>
</dbReference>
<keyword evidence="7" id="KW-0677">Repeat</keyword>
<gene>
    <name evidence="15" type="ORF">CARUB_v10012934mg</name>
</gene>
<name>R0HWL9_9BRAS</name>
<dbReference type="InterPro" id="IPR001611">
    <property type="entry name" value="Leu-rich_rpt"/>
</dbReference>
<evidence type="ECO:0000256" key="7">
    <source>
        <dbReference type="ARBA" id="ARBA00022737"/>
    </source>
</evidence>
<proteinExistence type="inferred from homology"/>
<reference evidence="16" key="1">
    <citation type="journal article" date="2013" name="Nat. Genet.">
        <title>The Capsella rubella genome and the genomic consequences of rapid mating system evolution.</title>
        <authorList>
            <person name="Slotte T."/>
            <person name="Hazzouri K.M."/>
            <person name="Agren J.A."/>
            <person name="Koenig D."/>
            <person name="Maumus F."/>
            <person name="Guo Y.L."/>
            <person name="Steige K."/>
            <person name="Platts A.E."/>
            <person name="Escobar J.S."/>
            <person name="Newman L.K."/>
            <person name="Wang W."/>
            <person name="Mandakova T."/>
            <person name="Vello E."/>
            <person name="Smith L.M."/>
            <person name="Henz S.R."/>
            <person name="Steffen J."/>
            <person name="Takuno S."/>
            <person name="Brandvain Y."/>
            <person name="Coop G."/>
            <person name="Andolfatto P."/>
            <person name="Hu T.T."/>
            <person name="Blanchette M."/>
            <person name="Clark R.M."/>
            <person name="Quesneville H."/>
            <person name="Nordborg M."/>
            <person name="Gaut B.S."/>
            <person name="Lysak M.A."/>
            <person name="Jenkins J."/>
            <person name="Grimwood J."/>
            <person name="Chapman J."/>
            <person name="Prochnik S."/>
            <person name="Shu S."/>
            <person name="Rokhsar D."/>
            <person name="Schmutz J."/>
            <person name="Weigel D."/>
            <person name="Wright S.I."/>
        </authorList>
    </citation>
    <scope>NUCLEOTIDE SEQUENCE [LARGE SCALE GENOMIC DNA]</scope>
    <source>
        <strain evidence="16">cv. Monte Gargano</strain>
    </source>
</reference>
<dbReference type="Pfam" id="PF08263">
    <property type="entry name" value="LRRNT_2"/>
    <property type="match status" value="2"/>
</dbReference>
<dbReference type="FunFam" id="3.80.10.10:FF:000213">
    <property type="entry name" value="Tyrosine-sulfated glycopeptide receptor 1"/>
    <property type="match status" value="1"/>
</dbReference>
<dbReference type="FunFam" id="3.80.10.10:FF:000400">
    <property type="entry name" value="Nuclear pore complex protein NUP107"/>
    <property type="match status" value="1"/>
</dbReference>
<dbReference type="InterPro" id="IPR013210">
    <property type="entry name" value="LRR_N_plant-typ"/>
</dbReference>
<evidence type="ECO:0000256" key="11">
    <source>
        <dbReference type="ARBA" id="ARBA00023180"/>
    </source>
</evidence>
<sequence>MKGSWNSTSMILVTLYFLLSFVHNFGDVLAAPTRHLCRPEQRDALLQFKNEFQSQNPSCDYNCLINGSIVHPHPKTESWGNNNDCCNWEGVTCNAKSGEVIELDLSCSCLLGRFHSNSSLQNLPFLTTLDLSSNGFSGQILALAGNLSHLTTLDLSFNRFSDLILSSTGNISQLMSLDLSYNLFSGQVPSWIGNLYKLTSLELSSNNFVGEIPSSFGNLNQLTTLGVSRTYLSGNLPISLPNLTRLTDLTLNFNLLTGTLPPNISSLSNLKYFQAAENAFTGTLPSSLFTIPSLIYIILSDNQFNGNLEFGNISLPSNLKTLDVNNNNFIGPIPRSISKLVNLKRLSLSHLNTQSPVDFSLFSHLKSLEDLNLSHLNTPTTIDLNDVLSYFKSLRFLYLSGNHVSVTNKSSVSYPPSLYQLRLSGCGITELPEFLRTQHEMAVLDISNNKIKGQVPRWLWTQTNLDSVNLSNNTITGFERASVPKPSMMNFFGSNNNLTGNIPSFVCTLRSLRILDLSDNNFSGSIPRCMGNLKKTLSVLNLRRNNLSGGLPEHIFERLRTLDVGHNQLVGMLPRSLRFFSILEVLNVESNIINDTFSFWLSSLPELQVLVLRSNAFHGPIHQVSFSKLRIIDISHNQFNGTLPTEYFLKWSGMSSHGTNSYWSDQKYIGDDMGYYHDSLVLINRGSALELERIFKLYTTIDFSGNKFEGEIPTSIGLLKDIRVLNLANNAFTGRIPSSMGNLTVLESLDVSQNKLSGEIPQELGNLSFLAYMNFAHNQLSGLIPGGNQFRRQNCSAFEDNLVLFGPSLDEVCRNKHTPASQQNETPESEEEEEEFLSWIAAGIGFIPGIAFGLAMGYKPKWLMNFKVQRAQTSGGALKLGSLTKPVKSLLAEKIVEAEAPPLTREA</sequence>
<dbReference type="Pfam" id="PF13855">
    <property type="entry name" value="LRR_8"/>
    <property type="match status" value="1"/>
</dbReference>
<evidence type="ECO:0000313" key="15">
    <source>
        <dbReference type="EMBL" id="EOA29840.1"/>
    </source>
</evidence>
<dbReference type="PANTHER" id="PTHR48061:SF12">
    <property type="entry name" value="DISEASE RESISTANCE LIKE PROTEIN"/>
    <property type="match status" value="1"/>
</dbReference>
<evidence type="ECO:0000256" key="2">
    <source>
        <dbReference type="ARBA" id="ARBA00009592"/>
    </source>
</evidence>
<evidence type="ECO:0000313" key="16">
    <source>
        <dbReference type="Proteomes" id="UP000029121"/>
    </source>
</evidence>
<evidence type="ECO:0000256" key="9">
    <source>
        <dbReference type="ARBA" id="ARBA00023136"/>
    </source>
</evidence>